<sequence>MEISAPPQGIRLPDDGLLLMSQTTSSANASEEQVVIFPPPSGDVGVLAVPPPYVIGYKPLSDGAQGVNYSMVHSDVQGLLVYILSYLQMAVGDHIDVFLGDKLIPVASFFITAEHFDADGVVARDVPFYIPASVMLSKYSQPGNQPFFFTVKRISDNTESSTPYQLYYKSFPPGNPDTDGGKPFNQGLPLPIVSETIIDQSVIDTGMTVTIKSYQHQALEDLVSLAFGTLTMVFKVTNATADIVFELTPEQLAKLPPSDSLVVRYQLTDKVHNQSGWSDALILQSKPGITLLPAPAVERTPGNILNHDLLFGGPARVVIFLSNYAKNDQLQLTLQGLTETGEAVTFTYTRSLDGMSSVIYFEIENERVLALIRGSLRLTYTLSAGGTGAPQLSKPTNITIQGGAFTLRPPMIEQVVEDELPANISMAKVFIPDYWALKTGASVQLYWQVTDPLGVTLRYIFGRTITDLDLPLSFDAGSRYIAPFAGSPLTVHYKVTNPGRAPVQSPLLELRIGKASEPPLEYDLTNFDQYGWNGWRRGPATLPNDWTIVFEQGNYRAQNYTYSNNSAGVVLQKQFANLKPGSRYSLTINCIRFRGEYAAPSLSLSAGGVAIAGPVTLNDLAWTTLSGNFVASASEMTLAIVSHVDSGVGNDYQVDNLALQLLDV</sequence>
<accession>A0ACD2U5E0</accession>
<organism evidence="1 2">
    <name type="scientific">Pseudomonas helmanticensis</name>
    <dbReference type="NCBI Taxonomy" id="1471381"/>
    <lineage>
        <taxon>Bacteria</taxon>
        <taxon>Pseudomonadati</taxon>
        <taxon>Pseudomonadota</taxon>
        <taxon>Gammaproteobacteria</taxon>
        <taxon>Pseudomonadales</taxon>
        <taxon>Pseudomonadaceae</taxon>
        <taxon>Pseudomonas</taxon>
    </lineage>
</organism>
<proteinExistence type="predicted"/>
<gene>
    <name evidence="1" type="ORF">SAMN04488483_2456</name>
</gene>
<evidence type="ECO:0000313" key="1">
    <source>
        <dbReference type="EMBL" id="SMQ25679.1"/>
    </source>
</evidence>
<dbReference type="Proteomes" id="UP001158048">
    <property type="component" value="Unassembled WGS sequence"/>
</dbReference>
<evidence type="ECO:0000313" key="2">
    <source>
        <dbReference type="Proteomes" id="UP001158048"/>
    </source>
</evidence>
<reference evidence="1" key="1">
    <citation type="submission" date="2017-05" db="EMBL/GenBank/DDBJ databases">
        <authorList>
            <person name="Varghese N."/>
            <person name="Submissions S."/>
        </authorList>
    </citation>
    <scope>NUCLEOTIDE SEQUENCE</scope>
    <source>
        <strain evidence="1">LMG 28168</strain>
    </source>
</reference>
<name>A0ACD2U5E0_9PSED</name>
<comment type="caution">
    <text evidence="1">The sequence shown here is derived from an EMBL/GenBank/DDBJ whole genome shotgun (WGS) entry which is preliminary data.</text>
</comment>
<keyword evidence="2" id="KW-1185">Reference proteome</keyword>
<dbReference type="EMBL" id="FXUY01000001">
    <property type="protein sequence ID" value="SMQ25679.1"/>
    <property type="molecule type" value="Genomic_DNA"/>
</dbReference>
<protein>
    <submittedName>
        <fullName evidence="1">Uncharacterized protein</fullName>
    </submittedName>
</protein>